<organism evidence="1 2">
    <name type="scientific">Serratia marcescens</name>
    <dbReference type="NCBI Taxonomy" id="615"/>
    <lineage>
        <taxon>Bacteria</taxon>
        <taxon>Pseudomonadati</taxon>
        <taxon>Pseudomonadota</taxon>
        <taxon>Gammaproteobacteria</taxon>
        <taxon>Enterobacterales</taxon>
        <taxon>Yersiniaceae</taxon>
        <taxon>Serratia</taxon>
    </lineage>
</organism>
<sequence>MPLSGVRSSWLMVEIKVVFSLLAFSSASW</sequence>
<proteinExistence type="predicted"/>
<dbReference type="AlphaFoldDB" id="A0A379YFL0"/>
<protein>
    <submittedName>
        <fullName evidence="1">Uncharacterized protein</fullName>
    </submittedName>
</protein>
<dbReference type="EMBL" id="UGYK01000002">
    <property type="protein sequence ID" value="SUI44676.1"/>
    <property type="molecule type" value="Genomic_DNA"/>
</dbReference>
<evidence type="ECO:0000313" key="1">
    <source>
        <dbReference type="EMBL" id="SUI44676.1"/>
    </source>
</evidence>
<accession>A0A379YFL0</accession>
<evidence type="ECO:0000313" key="2">
    <source>
        <dbReference type="Proteomes" id="UP000254765"/>
    </source>
</evidence>
<name>A0A379YFL0_SERMA</name>
<gene>
    <name evidence="1" type="ORF">NCTC10211_01751</name>
</gene>
<reference evidence="1 2" key="1">
    <citation type="submission" date="2018-06" db="EMBL/GenBank/DDBJ databases">
        <authorList>
            <consortium name="Pathogen Informatics"/>
            <person name="Doyle S."/>
        </authorList>
    </citation>
    <scope>NUCLEOTIDE SEQUENCE [LARGE SCALE GENOMIC DNA]</scope>
    <source>
        <strain evidence="1 2">NCTC10211</strain>
    </source>
</reference>
<dbReference type="Proteomes" id="UP000254765">
    <property type="component" value="Unassembled WGS sequence"/>
</dbReference>